<dbReference type="Proteomes" id="UP000256869">
    <property type="component" value="Unassembled WGS sequence"/>
</dbReference>
<feature type="chain" id="PRO_5017810198" evidence="5">
    <location>
        <begin position="29"/>
        <end position="346"/>
    </location>
</feature>
<keyword evidence="8" id="KW-1185">Reference proteome</keyword>
<gene>
    <name evidence="7" type="ORF">DFP95_101779</name>
</gene>
<dbReference type="PROSITE" id="PS51935">
    <property type="entry name" value="NLPC_P60"/>
    <property type="match status" value="1"/>
</dbReference>
<keyword evidence="4" id="KW-0788">Thiol protease</keyword>
<comment type="similarity">
    <text evidence="1">Belongs to the peptidase C40 family.</text>
</comment>
<dbReference type="PANTHER" id="PTHR47053:SF1">
    <property type="entry name" value="MUREIN DD-ENDOPEPTIDASE MEPH-RELATED"/>
    <property type="match status" value="1"/>
</dbReference>
<reference evidence="7 8" key="1">
    <citation type="submission" date="2018-07" db="EMBL/GenBank/DDBJ databases">
        <title>Genomic Encyclopedia of Type Strains, Phase III (KMG-III): the genomes of soil and plant-associated and newly described type strains.</title>
        <authorList>
            <person name="Whitman W."/>
        </authorList>
    </citation>
    <scope>NUCLEOTIDE SEQUENCE [LARGE SCALE GENOMIC DNA]</scope>
    <source>
        <strain evidence="7 8">CECT 8236</strain>
    </source>
</reference>
<evidence type="ECO:0000313" key="7">
    <source>
        <dbReference type="EMBL" id="RED66280.1"/>
    </source>
</evidence>
<evidence type="ECO:0000256" key="5">
    <source>
        <dbReference type="SAM" id="SignalP"/>
    </source>
</evidence>
<dbReference type="Gene3D" id="3.90.1720.10">
    <property type="entry name" value="endopeptidase domain like (from Nostoc punctiforme)"/>
    <property type="match status" value="1"/>
</dbReference>
<proteinExistence type="inferred from homology"/>
<protein>
    <submittedName>
        <fullName evidence="7">SH3 domain-containing protein</fullName>
    </submittedName>
</protein>
<feature type="domain" description="NlpC/P60" evidence="6">
    <location>
        <begin position="222"/>
        <end position="346"/>
    </location>
</feature>
<evidence type="ECO:0000256" key="3">
    <source>
        <dbReference type="ARBA" id="ARBA00022801"/>
    </source>
</evidence>
<dbReference type="InterPro" id="IPR038765">
    <property type="entry name" value="Papain-like_cys_pep_sf"/>
</dbReference>
<dbReference type="SUPFAM" id="SSF55383">
    <property type="entry name" value="Copper amine oxidase, domain N"/>
    <property type="match status" value="1"/>
</dbReference>
<keyword evidence="2" id="KW-0645">Protease</keyword>
<accession>A0A3D9IWT1</accession>
<evidence type="ECO:0000313" key="8">
    <source>
        <dbReference type="Proteomes" id="UP000256869"/>
    </source>
</evidence>
<evidence type="ECO:0000259" key="6">
    <source>
        <dbReference type="PROSITE" id="PS51935"/>
    </source>
</evidence>
<dbReference type="Pfam" id="PF08239">
    <property type="entry name" value="SH3_3"/>
    <property type="match status" value="1"/>
</dbReference>
<sequence>MKMSTYFLTGAATALLSVSLLQAAPANAAEIDPSLSVFLDGRQLAFQTQPVIEKGSSLVPMRTIFEAEGAEVTWNNKTQTVTATKDGVILTYRLGETTAYKNQERLNLPVPGKIIDKTTMVPLRFISETLGNVVKWHEYSGSITISSARNYETAVEYGINLRVSPGKENDSDVIRMLPKNEQVHVIREINADWLEVQTKDDTIGFISAKPMYTDYASPALVDKQADELLAFGSKFLATPYEFGAKSGQTKTFDCSSFVQYVFNEVLAIDLPRVSYDQALKGKEVKVDELRKGDLLFFSARGLDIGHVGIYAGDGRVLHTYSKVQGVHFEDFDDGWKKRFVTARRLF</sequence>
<evidence type="ECO:0000256" key="1">
    <source>
        <dbReference type="ARBA" id="ARBA00007074"/>
    </source>
</evidence>
<evidence type="ECO:0000256" key="4">
    <source>
        <dbReference type="ARBA" id="ARBA00022807"/>
    </source>
</evidence>
<dbReference type="InterPro" id="IPR036582">
    <property type="entry name" value="Mao_N_sf"/>
</dbReference>
<dbReference type="Gene3D" id="3.30.457.10">
    <property type="entry name" value="Copper amine oxidase-like, N-terminal domain"/>
    <property type="match status" value="1"/>
</dbReference>
<dbReference type="InterPro" id="IPR051202">
    <property type="entry name" value="Peptidase_C40"/>
</dbReference>
<dbReference type="InterPro" id="IPR012854">
    <property type="entry name" value="Cu_amine_oxidase-like_N"/>
</dbReference>
<comment type="caution">
    <text evidence="7">The sequence shown here is derived from an EMBL/GenBank/DDBJ whole genome shotgun (WGS) entry which is preliminary data.</text>
</comment>
<dbReference type="InterPro" id="IPR003646">
    <property type="entry name" value="SH3-like_bac-type"/>
</dbReference>
<dbReference type="PANTHER" id="PTHR47053">
    <property type="entry name" value="MUREIN DD-ENDOPEPTIDASE MEPH-RELATED"/>
    <property type="match status" value="1"/>
</dbReference>
<keyword evidence="3" id="KW-0378">Hydrolase</keyword>
<evidence type="ECO:0000256" key="2">
    <source>
        <dbReference type="ARBA" id="ARBA00022670"/>
    </source>
</evidence>
<dbReference type="InterPro" id="IPR000064">
    <property type="entry name" value="NLP_P60_dom"/>
</dbReference>
<dbReference type="GO" id="GO:0008234">
    <property type="term" value="F:cysteine-type peptidase activity"/>
    <property type="evidence" value="ECO:0007669"/>
    <property type="project" value="UniProtKB-KW"/>
</dbReference>
<organism evidence="7 8">
    <name type="scientific">Cohnella lupini</name>
    <dbReference type="NCBI Taxonomy" id="1294267"/>
    <lineage>
        <taxon>Bacteria</taxon>
        <taxon>Bacillati</taxon>
        <taxon>Bacillota</taxon>
        <taxon>Bacilli</taxon>
        <taxon>Bacillales</taxon>
        <taxon>Paenibacillaceae</taxon>
        <taxon>Cohnella</taxon>
    </lineage>
</organism>
<dbReference type="Gene3D" id="2.30.30.40">
    <property type="entry name" value="SH3 Domains"/>
    <property type="match status" value="1"/>
</dbReference>
<dbReference type="Pfam" id="PF07833">
    <property type="entry name" value="Cu_amine_oxidN1"/>
    <property type="match status" value="1"/>
</dbReference>
<dbReference type="EMBL" id="QRDY01000001">
    <property type="protein sequence ID" value="RED66280.1"/>
    <property type="molecule type" value="Genomic_DNA"/>
</dbReference>
<feature type="signal peptide" evidence="5">
    <location>
        <begin position="1"/>
        <end position="28"/>
    </location>
</feature>
<dbReference type="Pfam" id="PF00877">
    <property type="entry name" value="NLPC_P60"/>
    <property type="match status" value="1"/>
</dbReference>
<dbReference type="SUPFAM" id="SSF54001">
    <property type="entry name" value="Cysteine proteinases"/>
    <property type="match status" value="1"/>
</dbReference>
<keyword evidence="5" id="KW-0732">Signal</keyword>
<dbReference type="AlphaFoldDB" id="A0A3D9IWT1"/>
<name>A0A3D9IWT1_9BACL</name>
<dbReference type="GO" id="GO:0006508">
    <property type="term" value="P:proteolysis"/>
    <property type="evidence" value="ECO:0007669"/>
    <property type="project" value="UniProtKB-KW"/>
</dbReference>